<dbReference type="STRING" id="1280953.HOC_03817"/>
<accession>A0A059G9T0</accession>
<dbReference type="OrthoDB" id="9778934at2"/>
<dbReference type="Pfam" id="PF05275">
    <property type="entry name" value="CopB"/>
    <property type="match status" value="1"/>
</dbReference>
<evidence type="ECO:0000313" key="2">
    <source>
        <dbReference type="EMBL" id="KDA03576.1"/>
    </source>
</evidence>
<dbReference type="eggNOG" id="COG3667">
    <property type="taxonomic scope" value="Bacteria"/>
</dbReference>
<evidence type="ECO:0000256" key="1">
    <source>
        <dbReference type="SAM" id="SignalP"/>
    </source>
</evidence>
<dbReference type="EMBL" id="ARYL01000004">
    <property type="protein sequence ID" value="KDA03576.1"/>
    <property type="molecule type" value="Genomic_DNA"/>
</dbReference>
<dbReference type="AlphaFoldDB" id="A0A059G9T0"/>
<gene>
    <name evidence="2" type="ORF">HOC_03817</name>
</gene>
<organism evidence="2 3">
    <name type="scientific">Hyphomonas oceanitis SCH89</name>
    <dbReference type="NCBI Taxonomy" id="1280953"/>
    <lineage>
        <taxon>Bacteria</taxon>
        <taxon>Pseudomonadati</taxon>
        <taxon>Pseudomonadota</taxon>
        <taxon>Alphaproteobacteria</taxon>
        <taxon>Hyphomonadales</taxon>
        <taxon>Hyphomonadaceae</taxon>
        <taxon>Hyphomonas</taxon>
    </lineage>
</organism>
<feature type="signal peptide" evidence="1">
    <location>
        <begin position="1"/>
        <end position="20"/>
    </location>
</feature>
<keyword evidence="1" id="KW-0732">Signal</keyword>
<dbReference type="GO" id="GO:0009279">
    <property type="term" value="C:cell outer membrane"/>
    <property type="evidence" value="ECO:0007669"/>
    <property type="project" value="InterPro"/>
</dbReference>
<keyword evidence="3" id="KW-1185">Reference proteome</keyword>
<dbReference type="GO" id="GO:0005507">
    <property type="term" value="F:copper ion binding"/>
    <property type="evidence" value="ECO:0007669"/>
    <property type="project" value="InterPro"/>
</dbReference>
<proteinExistence type="predicted"/>
<dbReference type="RefSeq" id="WP_035535981.1">
    <property type="nucleotide sequence ID" value="NZ_ARYL01000004.1"/>
</dbReference>
<evidence type="ECO:0000313" key="3">
    <source>
        <dbReference type="Proteomes" id="UP000024942"/>
    </source>
</evidence>
<dbReference type="PATRIC" id="fig|1280953.3.peg.772"/>
<dbReference type="Proteomes" id="UP000024942">
    <property type="component" value="Unassembled WGS sequence"/>
</dbReference>
<dbReference type="GO" id="GO:0006878">
    <property type="term" value="P:intracellular copper ion homeostasis"/>
    <property type="evidence" value="ECO:0007669"/>
    <property type="project" value="InterPro"/>
</dbReference>
<dbReference type="InterPro" id="IPR036709">
    <property type="entry name" value="Autotransporte_beta_dom_sf"/>
</dbReference>
<dbReference type="Gene3D" id="2.40.128.130">
    <property type="entry name" value="Autotransporter beta-domain"/>
    <property type="match status" value="1"/>
</dbReference>
<protein>
    <submittedName>
        <fullName evidence="2">Copper resistance protein B</fullName>
    </submittedName>
</protein>
<dbReference type="SUPFAM" id="SSF103515">
    <property type="entry name" value="Autotransporter"/>
    <property type="match status" value="1"/>
</dbReference>
<dbReference type="InterPro" id="IPR007939">
    <property type="entry name" value="Cu-R_B_prcur"/>
</dbReference>
<sequence>MIRTLALFIFAVSASAPVFAEESSPPWSMADQYFDADEMAHARHHVLDHHGDTRQFYVMADRLEVQSSDEGDTLVWEGNAWYGGDVNKLWIKSEGDYSLESDELEEAEVQALWSRAISPYFDFQGGVRYDLEPKGRTHAVLGIQGLAPYWFEVDAAAFLSSEGDVTARMEAEYEFRLTQRLILQPRVEAELSAQEIPELETGSGLTSFNAGLRLRYEFIREFAPYVGVEWQGSFGGTADYLEAAGEDTDRAVFVAGVRAWF</sequence>
<name>A0A059G9T0_9PROT</name>
<reference evidence="2 3" key="1">
    <citation type="journal article" date="2014" name="Antonie Van Leeuwenhoek">
        <title>Hyphomonas beringensis sp. nov. and Hyphomonas chukchiensis sp. nov., isolated from surface seawater of the Bering Sea and Chukchi Sea.</title>
        <authorList>
            <person name="Li C."/>
            <person name="Lai Q."/>
            <person name="Li G."/>
            <person name="Dong C."/>
            <person name="Wang J."/>
            <person name="Liao Y."/>
            <person name="Shao Z."/>
        </authorList>
    </citation>
    <scope>NUCLEOTIDE SEQUENCE [LARGE SCALE GENOMIC DNA]</scope>
    <source>
        <strain evidence="2 3">SCH89</strain>
    </source>
</reference>
<comment type="caution">
    <text evidence="2">The sequence shown here is derived from an EMBL/GenBank/DDBJ whole genome shotgun (WGS) entry which is preliminary data.</text>
</comment>
<feature type="chain" id="PRO_5001573167" evidence="1">
    <location>
        <begin position="21"/>
        <end position="261"/>
    </location>
</feature>